<sequence>MAVVQRDPILGVGNQTYLLDLDSDRVYDELCRTHPFTVDKAQWESLFPHIEWRSSCG</sequence>
<dbReference type="GeneID" id="91345635"/>
<protein>
    <submittedName>
        <fullName evidence="1">Uncharacterized protein</fullName>
    </submittedName>
</protein>
<proteinExistence type="predicted"/>
<dbReference type="Proteomes" id="UP001432209">
    <property type="component" value="Chromosome"/>
</dbReference>
<gene>
    <name evidence="1" type="ORF">OG442_08515</name>
</gene>
<evidence type="ECO:0000313" key="1">
    <source>
        <dbReference type="EMBL" id="WUX51576.1"/>
    </source>
</evidence>
<dbReference type="RefSeq" id="WP_329075244.1">
    <property type="nucleotide sequence ID" value="NZ_CP109421.1"/>
</dbReference>
<dbReference type="EMBL" id="CP109495">
    <property type="protein sequence ID" value="WUX51576.1"/>
    <property type="molecule type" value="Genomic_DNA"/>
</dbReference>
<name>A0ABZ1ZZC8_STRNV</name>
<organism evidence="1 2">
    <name type="scientific">Streptomyces niveus</name>
    <name type="common">Streptomyces spheroides</name>
    <dbReference type="NCBI Taxonomy" id="193462"/>
    <lineage>
        <taxon>Bacteria</taxon>
        <taxon>Bacillati</taxon>
        <taxon>Actinomycetota</taxon>
        <taxon>Actinomycetes</taxon>
        <taxon>Kitasatosporales</taxon>
        <taxon>Streptomycetaceae</taxon>
        <taxon>Streptomyces</taxon>
    </lineage>
</organism>
<keyword evidence="2" id="KW-1185">Reference proteome</keyword>
<accession>A0ABZ1ZZC8</accession>
<evidence type="ECO:0000313" key="2">
    <source>
        <dbReference type="Proteomes" id="UP001432209"/>
    </source>
</evidence>
<reference evidence="1" key="1">
    <citation type="submission" date="2022-10" db="EMBL/GenBank/DDBJ databases">
        <title>The complete genomes of actinobacterial strains from the NBC collection.</title>
        <authorList>
            <person name="Joergensen T.S."/>
            <person name="Alvarez Arevalo M."/>
            <person name="Sterndorff E.B."/>
            <person name="Faurdal D."/>
            <person name="Vuksanovic O."/>
            <person name="Mourched A.-S."/>
            <person name="Charusanti P."/>
            <person name="Shaw S."/>
            <person name="Blin K."/>
            <person name="Weber T."/>
        </authorList>
    </citation>
    <scope>NUCLEOTIDE SEQUENCE</scope>
    <source>
        <strain evidence="1">NBC_01432</strain>
    </source>
</reference>